<evidence type="ECO:0000313" key="2">
    <source>
        <dbReference type="EMBL" id="KAJ4839544.1"/>
    </source>
</evidence>
<keyword evidence="1" id="KW-0812">Transmembrane</keyword>
<sequence length="257" mass="29022">MPLIVDVPTSKAVWDTLATNYASPSRASWNSTFAFNTWFKKMNPYLIIFIGQNTSLMVLQLLVATLDFNLYVLRGLRALFMLAPSLFHSKNCTVFLSATSSFMVIPWQNWISLLLCPLLRVILCKHSRFRLVRTRWMLFLVSSRSVAGAVDVATVAVVIVTTSSRGTLFGARSVTDLITLRHNAFSAPSCLLHYLQLICPNFMCHHLLMLPMSLRLHLSPIMAIPLGIPIVEQRIMSHPIYLLLVLLRSTKVLNSFK</sequence>
<proteinExistence type="predicted"/>
<organism evidence="2 3">
    <name type="scientific">Turnera subulata</name>
    <dbReference type="NCBI Taxonomy" id="218843"/>
    <lineage>
        <taxon>Eukaryota</taxon>
        <taxon>Viridiplantae</taxon>
        <taxon>Streptophyta</taxon>
        <taxon>Embryophyta</taxon>
        <taxon>Tracheophyta</taxon>
        <taxon>Spermatophyta</taxon>
        <taxon>Magnoliopsida</taxon>
        <taxon>eudicotyledons</taxon>
        <taxon>Gunneridae</taxon>
        <taxon>Pentapetalae</taxon>
        <taxon>rosids</taxon>
        <taxon>fabids</taxon>
        <taxon>Malpighiales</taxon>
        <taxon>Passifloraceae</taxon>
        <taxon>Turnera</taxon>
    </lineage>
</organism>
<gene>
    <name evidence="2" type="ORF">Tsubulata_015954</name>
</gene>
<evidence type="ECO:0000256" key="1">
    <source>
        <dbReference type="SAM" id="Phobius"/>
    </source>
</evidence>
<dbReference type="EMBL" id="JAKUCV010003276">
    <property type="protein sequence ID" value="KAJ4839544.1"/>
    <property type="molecule type" value="Genomic_DNA"/>
</dbReference>
<dbReference type="AlphaFoldDB" id="A0A9Q0FZG0"/>
<keyword evidence="1" id="KW-1133">Transmembrane helix</keyword>
<keyword evidence="1" id="KW-0472">Membrane</keyword>
<name>A0A9Q0FZG0_9ROSI</name>
<reference evidence="2" key="2">
    <citation type="journal article" date="2023" name="Plants (Basel)">
        <title>Annotation of the Turnera subulata (Passifloraceae) Draft Genome Reveals the S-Locus Evolved after the Divergence of Turneroideae from Passifloroideae in a Stepwise Manner.</title>
        <authorList>
            <person name="Henning P.M."/>
            <person name="Roalson E.H."/>
            <person name="Mir W."/>
            <person name="McCubbin A.G."/>
            <person name="Shore J.S."/>
        </authorList>
    </citation>
    <scope>NUCLEOTIDE SEQUENCE</scope>
    <source>
        <strain evidence="2">F60SS</strain>
    </source>
</reference>
<reference evidence="2" key="1">
    <citation type="submission" date="2022-02" db="EMBL/GenBank/DDBJ databases">
        <authorList>
            <person name="Henning P.M."/>
            <person name="McCubbin A.G."/>
            <person name="Shore J.S."/>
        </authorList>
    </citation>
    <scope>NUCLEOTIDE SEQUENCE</scope>
    <source>
        <strain evidence="2">F60SS</strain>
        <tissue evidence="2">Leaves</tissue>
    </source>
</reference>
<evidence type="ECO:0000313" key="3">
    <source>
        <dbReference type="Proteomes" id="UP001141552"/>
    </source>
</evidence>
<accession>A0A9Q0FZG0</accession>
<keyword evidence="3" id="KW-1185">Reference proteome</keyword>
<protein>
    <submittedName>
        <fullName evidence="2">Uncharacterized protein</fullName>
    </submittedName>
</protein>
<comment type="caution">
    <text evidence="2">The sequence shown here is derived from an EMBL/GenBank/DDBJ whole genome shotgun (WGS) entry which is preliminary data.</text>
</comment>
<feature type="transmembrane region" description="Helical" evidence="1">
    <location>
        <begin position="136"/>
        <end position="160"/>
    </location>
</feature>
<feature type="transmembrane region" description="Helical" evidence="1">
    <location>
        <begin position="45"/>
        <end position="64"/>
    </location>
</feature>
<dbReference type="Proteomes" id="UP001141552">
    <property type="component" value="Unassembled WGS sequence"/>
</dbReference>
<feature type="transmembrane region" description="Helical" evidence="1">
    <location>
        <begin position="71"/>
        <end position="87"/>
    </location>
</feature>
<feature type="transmembrane region" description="Helical" evidence="1">
    <location>
        <begin position="107"/>
        <end position="124"/>
    </location>
</feature>